<dbReference type="EMBL" id="CM023481">
    <property type="protein sequence ID" value="KAH6948188.1"/>
    <property type="molecule type" value="Genomic_DNA"/>
</dbReference>
<dbReference type="Proteomes" id="UP000821845">
    <property type="component" value="Chromosome 1"/>
</dbReference>
<gene>
    <name evidence="1" type="ORF">HPB50_023150</name>
</gene>
<evidence type="ECO:0000313" key="1">
    <source>
        <dbReference type="EMBL" id="KAH6948188.1"/>
    </source>
</evidence>
<evidence type="ECO:0000313" key="2">
    <source>
        <dbReference type="Proteomes" id="UP000821845"/>
    </source>
</evidence>
<accession>A0ACB7TMH8</accession>
<comment type="caution">
    <text evidence="1">The sequence shown here is derived from an EMBL/GenBank/DDBJ whole genome shotgun (WGS) entry which is preliminary data.</text>
</comment>
<proteinExistence type="predicted"/>
<organism evidence="1 2">
    <name type="scientific">Hyalomma asiaticum</name>
    <name type="common">Tick</name>
    <dbReference type="NCBI Taxonomy" id="266040"/>
    <lineage>
        <taxon>Eukaryota</taxon>
        <taxon>Metazoa</taxon>
        <taxon>Ecdysozoa</taxon>
        <taxon>Arthropoda</taxon>
        <taxon>Chelicerata</taxon>
        <taxon>Arachnida</taxon>
        <taxon>Acari</taxon>
        <taxon>Parasitiformes</taxon>
        <taxon>Ixodida</taxon>
        <taxon>Ixodoidea</taxon>
        <taxon>Ixodidae</taxon>
        <taxon>Hyalomminae</taxon>
        <taxon>Hyalomma</taxon>
    </lineage>
</organism>
<sequence>MRVGLPAFLLLLVCSINAQSDQIRRRPFSCLMEARQVVETACLPEDLREKVLTCQQSAYRTIRARDVHSETDICEELDLMKECIDNALKETSCSRDLTSMRVANDTTAESYARYNVKCRRF</sequence>
<protein>
    <submittedName>
        <fullName evidence="1">Uncharacterized protein</fullName>
    </submittedName>
</protein>
<keyword evidence="2" id="KW-1185">Reference proteome</keyword>
<name>A0ACB7TMH8_HYAAI</name>
<reference evidence="1" key="1">
    <citation type="submission" date="2020-05" db="EMBL/GenBank/DDBJ databases">
        <title>Large-scale comparative analyses of tick genomes elucidate their genetic diversity and vector capacities.</title>
        <authorList>
            <person name="Jia N."/>
            <person name="Wang J."/>
            <person name="Shi W."/>
            <person name="Du L."/>
            <person name="Sun Y."/>
            <person name="Zhan W."/>
            <person name="Jiang J."/>
            <person name="Wang Q."/>
            <person name="Zhang B."/>
            <person name="Ji P."/>
            <person name="Sakyi L.B."/>
            <person name="Cui X."/>
            <person name="Yuan T."/>
            <person name="Jiang B."/>
            <person name="Yang W."/>
            <person name="Lam T.T.-Y."/>
            <person name="Chang Q."/>
            <person name="Ding S."/>
            <person name="Wang X."/>
            <person name="Zhu J."/>
            <person name="Ruan X."/>
            <person name="Zhao L."/>
            <person name="Wei J."/>
            <person name="Que T."/>
            <person name="Du C."/>
            <person name="Cheng J."/>
            <person name="Dai P."/>
            <person name="Han X."/>
            <person name="Huang E."/>
            <person name="Gao Y."/>
            <person name="Liu J."/>
            <person name="Shao H."/>
            <person name="Ye R."/>
            <person name="Li L."/>
            <person name="Wei W."/>
            <person name="Wang X."/>
            <person name="Wang C."/>
            <person name="Yang T."/>
            <person name="Huo Q."/>
            <person name="Li W."/>
            <person name="Guo W."/>
            <person name="Chen H."/>
            <person name="Zhou L."/>
            <person name="Ni X."/>
            <person name="Tian J."/>
            <person name="Zhou Y."/>
            <person name="Sheng Y."/>
            <person name="Liu T."/>
            <person name="Pan Y."/>
            <person name="Xia L."/>
            <person name="Li J."/>
            <person name="Zhao F."/>
            <person name="Cao W."/>
        </authorList>
    </citation>
    <scope>NUCLEOTIDE SEQUENCE</scope>
    <source>
        <strain evidence="1">Hyas-2018</strain>
    </source>
</reference>